<name>A0A4R3MDW8_9FIRM</name>
<evidence type="ECO:0000259" key="1">
    <source>
        <dbReference type="Pfam" id="PF05175"/>
    </source>
</evidence>
<keyword evidence="2" id="KW-0489">Methyltransferase</keyword>
<dbReference type="InterPro" id="IPR007848">
    <property type="entry name" value="Small_mtfrase_dom"/>
</dbReference>
<dbReference type="EMBL" id="SMAL01000015">
    <property type="protein sequence ID" value="TCT11681.1"/>
    <property type="molecule type" value="Genomic_DNA"/>
</dbReference>
<dbReference type="CDD" id="cd02440">
    <property type="entry name" value="AdoMet_MTases"/>
    <property type="match status" value="1"/>
</dbReference>
<dbReference type="InterPro" id="IPR029063">
    <property type="entry name" value="SAM-dependent_MTases_sf"/>
</dbReference>
<keyword evidence="3" id="KW-1185">Reference proteome</keyword>
<sequence>MSTVGLKANERIDELHINNYKIIQDPNSFCFGMDPILLTGFIDTEIKGRVLDLGTGTGIIPILLEAKTKATELIGLEIQSQSADMASRSVKLNSIENKVSIVEGDIKNADNLFPLSSFDVITSNPPYMVDNNGLKNNNTPKTIARHEVLCTLEDVIRVSSRLVKVGGKVYLVHRPNRLVDIISLFKKYKLEPKRMRLVHPFIDKEPNMLLIEAVRHGGPMMKIEKPLIVYKEKGVYTEEIYEIYGMNKGESNDR</sequence>
<dbReference type="OrthoDB" id="9777257at2"/>
<dbReference type="RefSeq" id="WP_132254133.1">
    <property type="nucleotide sequence ID" value="NZ_SMAL01000015.1"/>
</dbReference>
<dbReference type="Proteomes" id="UP000294902">
    <property type="component" value="Unassembled WGS sequence"/>
</dbReference>
<dbReference type="PANTHER" id="PTHR47739:SF1">
    <property type="entry name" value="TRNA1(VAL) (ADENINE(37)-N6)-METHYLTRANSFERASE"/>
    <property type="match status" value="1"/>
</dbReference>
<accession>A0A4R3MDW8</accession>
<proteinExistence type="predicted"/>
<dbReference type="Gene3D" id="3.40.50.150">
    <property type="entry name" value="Vaccinia Virus protein VP39"/>
    <property type="match status" value="1"/>
</dbReference>
<evidence type="ECO:0000313" key="2">
    <source>
        <dbReference type="EMBL" id="TCT11681.1"/>
    </source>
</evidence>
<dbReference type="SUPFAM" id="SSF53335">
    <property type="entry name" value="S-adenosyl-L-methionine-dependent methyltransferases"/>
    <property type="match status" value="1"/>
</dbReference>
<dbReference type="PANTHER" id="PTHR47739">
    <property type="entry name" value="TRNA1(VAL) (ADENINE(37)-N6)-METHYLTRANSFERASE"/>
    <property type="match status" value="1"/>
</dbReference>
<comment type="caution">
    <text evidence="2">The sequence shown here is derived from an EMBL/GenBank/DDBJ whole genome shotgun (WGS) entry which is preliminary data.</text>
</comment>
<dbReference type="AlphaFoldDB" id="A0A4R3MDW8"/>
<organism evidence="2 3">
    <name type="scientific">Natranaerovirga pectinivora</name>
    <dbReference type="NCBI Taxonomy" id="682400"/>
    <lineage>
        <taxon>Bacteria</taxon>
        <taxon>Bacillati</taxon>
        <taxon>Bacillota</taxon>
        <taxon>Clostridia</taxon>
        <taxon>Lachnospirales</taxon>
        <taxon>Natranaerovirgaceae</taxon>
        <taxon>Natranaerovirga</taxon>
    </lineage>
</organism>
<reference evidence="2 3" key="1">
    <citation type="submission" date="2019-03" db="EMBL/GenBank/DDBJ databases">
        <title>Genomic Encyclopedia of Type Strains, Phase IV (KMG-IV): sequencing the most valuable type-strain genomes for metagenomic binning, comparative biology and taxonomic classification.</title>
        <authorList>
            <person name="Goeker M."/>
        </authorList>
    </citation>
    <scope>NUCLEOTIDE SEQUENCE [LARGE SCALE GENOMIC DNA]</scope>
    <source>
        <strain evidence="2 3">DSM 24629</strain>
    </source>
</reference>
<evidence type="ECO:0000313" key="3">
    <source>
        <dbReference type="Proteomes" id="UP000294902"/>
    </source>
</evidence>
<dbReference type="InterPro" id="IPR050210">
    <property type="entry name" value="tRNA_Adenine-N(6)_MTase"/>
</dbReference>
<gene>
    <name evidence="2" type="ORF">EDC18_11526</name>
</gene>
<feature type="domain" description="Methyltransferase small" evidence="1">
    <location>
        <begin position="37"/>
        <end position="131"/>
    </location>
</feature>
<dbReference type="Pfam" id="PF05175">
    <property type="entry name" value="MTS"/>
    <property type="match status" value="1"/>
</dbReference>
<protein>
    <submittedName>
        <fullName evidence="2">tRNA1Val (Adenine37-N6)-methyltransferase</fullName>
    </submittedName>
</protein>
<dbReference type="GO" id="GO:0032259">
    <property type="term" value="P:methylation"/>
    <property type="evidence" value="ECO:0007669"/>
    <property type="project" value="UniProtKB-KW"/>
</dbReference>
<dbReference type="GO" id="GO:0008168">
    <property type="term" value="F:methyltransferase activity"/>
    <property type="evidence" value="ECO:0007669"/>
    <property type="project" value="UniProtKB-KW"/>
</dbReference>
<keyword evidence="2" id="KW-0808">Transferase</keyword>